<dbReference type="RefSeq" id="XP_017772725.1">
    <property type="nucleotide sequence ID" value="XM_017917236.1"/>
</dbReference>
<proteinExistence type="predicted"/>
<evidence type="ECO:0000313" key="2">
    <source>
        <dbReference type="Proteomes" id="UP000695000"/>
    </source>
</evidence>
<accession>A0ABM1MDS5</accession>
<evidence type="ECO:0000313" key="3">
    <source>
        <dbReference type="RefSeq" id="XP_017772725.1"/>
    </source>
</evidence>
<sequence>MSDNMQINEVLSKFSIKNETAESNKVTTIDQNYQEIIVISSDEEDGERKPPAMDTISISSTNEKYEEDAYERNDEKTNLSKEKQQRTNSCRNMNKVRLVRKPGHKDLKNALKDNKRSKEVTSKNMVSNPYFNKYFYKYHRLRKQLKAMVERI</sequence>
<reference evidence="3" key="1">
    <citation type="submission" date="2025-08" db="UniProtKB">
        <authorList>
            <consortium name="RefSeq"/>
        </authorList>
    </citation>
    <scope>IDENTIFICATION</scope>
    <source>
        <tissue evidence="3">Whole Larva</tissue>
    </source>
</reference>
<gene>
    <name evidence="3" type="primary">LOC108559863</name>
</gene>
<feature type="region of interest" description="Disordered" evidence="1">
    <location>
        <begin position="40"/>
        <end position="90"/>
    </location>
</feature>
<dbReference type="GeneID" id="108559863"/>
<dbReference type="Proteomes" id="UP000695000">
    <property type="component" value="Unplaced"/>
</dbReference>
<feature type="compositionally biased region" description="Basic and acidic residues" evidence="1">
    <location>
        <begin position="70"/>
        <end position="85"/>
    </location>
</feature>
<keyword evidence="2" id="KW-1185">Reference proteome</keyword>
<protein>
    <submittedName>
        <fullName evidence="3">Uncharacterized protein LOC108559863</fullName>
    </submittedName>
</protein>
<evidence type="ECO:0000256" key="1">
    <source>
        <dbReference type="SAM" id="MobiDB-lite"/>
    </source>
</evidence>
<name>A0ABM1MDS5_NICVS</name>
<organism evidence="2 3">
    <name type="scientific">Nicrophorus vespilloides</name>
    <name type="common">Boreal carrion beetle</name>
    <dbReference type="NCBI Taxonomy" id="110193"/>
    <lineage>
        <taxon>Eukaryota</taxon>
        <taxon>Metazoa</taxon>
        <taxon>Ecdysozoa</taxon>
        <taxon>Arthropoda</taxon>
        <taxon>Hexapoda</taxon>
        <taxon>Insecta</taxon>
        <taxon>Pterygota</taxon>
        <taxon>Neoptera</taxon>
        <taxon>Endopterygota</taxon>
        <taxon>Coleoptera</taxon>
        <taxon>Polyphaga</taxon>
        <taxon>Staphyliniformia</taxon>
        <taxon>Silphidae</taxon>
        <taxon>Nicrophorinae</taxon>
        <taxon>Nicrophorus</taxon>
    </lineage>
</organism>